<comment type="caution">
    <text evidence="2">The sequence shown here is derived from an EMBL/GenBank/DDBJ whole genome shotgun (WGS) entry which is preliminary data.</text>
</comment>
<dbReference type="Gene3D" id="3.50.4.10">
    <property type="entry name" value="Hepatocyte Growth Factor"/>
    <property type="match status" value="1"/>
</dbReference>
<dbReference type="AlphaFoldDB" id="A0AAD9JQR4"/>
<name>A0AAD9JQR4_9ANNE</name>
<organism evidence="2 3">
    <name type="scientific">Paralvinella palmiformis</name>
    <dbReference type="NCBI Taxonomy" id="53620"/>
    <lineage>
        <taxon>Eukaryota</taxon>
        <taxon>Metazoa</taxon>
        <taxon>Spiralia</taxon>
        <taxon>Lophotrochozoa</taxon>
        <taxon>Annelida</taxon>
        <taxon>Polychaeta</taxon>
        <taxon>Sedentaria</taxon>
        <taxon>Canalipalpata</taxon>
        <taxon>Terebellida</taxon>
        <taxon>Terebelliformia</taxon>
        <taxon>Alvinellidae</taxon>
        <taxon>Paralvinella</taxon>
    </lineage>
</organism>
<gene>
    <name evidence="2" type="ORF">LSH36_214g05066</name>
</gene>
<feature type="chain" id="PRO_5042253138" description="Apple domain-containing protein" evidence="1">
    <location>
        <begin position="20"/>
        <end position="134"/>
    </location>
</feature>
<feature type="signal peptide" evidence="1">
    <location>
        <begin position="1"/>
        <end position="19"/>
    </location>
</feature>
<protein>
    <recommendedName>
        <fullName evidence="4">Apple domain-containing protein</fullName>
    </recommendedName>
</protein>
<accession>A0AAD9JQR4</accession>
<evidence type="ECO:0000313" key="2">
    <source>
        <dbReference type="EMBL" id="KAK2156420.1"/>
    </source>
</evidence>
<sequence length="134" mass="14448">MGWPSIAVCMLAVVVTVSAQCSSPTFTAFPNEHIRGGNLDSSIGDLAACKDSCVADNSCFAVDVIEVNPFRCYKLSDPTLSRETQNGVTHYRMKQICEISSTSKYLVIIDPPLSLSVCMCVCVYVCVCVCVCVC</sequence>
<dbReference type="EMBL" id="JAODUP010000214">
    <property type="protein sequence ID" value="KAK2156420.1"/>
    <property type="molecule type" value="Genomic_DNA"/>
</dbReference>
<dbReference type="Proteomes" id="UP001208570">
    <property type="component" value="Unassembled WGS sequence"/>
</dbReference>
<keyword evidence="3" id="KW-1185">Reference proteome</keyword>
<reference evidence="2" key="1">
    <citation type="journal article" date="2023" name="Mol. Biol. Evol.">
        <title>Third-Generation Sequencing Reveals the Adaptive Role of the Epigenome in Three Deep-Sea Polychaetes.</title>
        <authorList>
            <person name="Perez M."/>
            <person name="Aroh O."/>
            <person name="Sun Y."/>
            <person name="Lan Y."/>
            <person name="Juniper S.K."/>
            <person name="Young C.R."/>
            <person name="Angers B."/>
            <person name="Qian P.Y."/>
        </authorList>
    </citation>
    <scope>NUCLEOTIDE SEQUENCE</scope>
    <source>
        <strain evidence="2">P08H-3</strain>
    </source>
</reference>
<evidence type="ECO:0000256" key="1">
    <source>
        <dbReference type="SAM" id="SignalP"/>
    </source>
</evidence>
<evidence type="ECO:0000313" key="3">
    <source>
        <dbReference type="Proteomes" id="UP001208570"/>
    </source>
</evidence>
<keyword evidence="1" id="KW-0732">Signal</keyword>
<evidence type="ECO:0008006" key="4">
    <source>
        <dbReference type="Google" id="ProtNLM"/>
    </source>
</evidence>
<proteinExistence type="predicted"/>